<evidence type="ECO:0000313" key="3">
    <source>
        <dbReference type="Proteomes" id="UP000257109"/>
    </source>
</evidence>
<dbReference type="InterPro" id="IPR052160">
    <property type="entry name" value="Gypsy_RT_Integrase-like"/>
</dbReference>
<dbReference type="Pfam" id="PF00665">
    <property type="entry name" value="rve"/>
    <property type="match status" value="1"/>
</dbReference>
<feature type="non-terminal residue" evidence="2">
    <location>
        <position position="1"/>
    </location>
</feature>
<name>A0A371E5U4_MUCPR</name>
<dbReference type="GO" id="GO:0003676">
    <property type="term" value="F:nucleic acid binding"/>
    <property type="evidence" value="ECO:0007669"/>
    <property type="project" value="InterPro"/>
</dbReference>
<evidence type="ECO:0000313" key="2">
    <source>
        <dbReference type="EMBL" id="RDX61409.1"/>
    </source>
</evidence>
<keyword evidence="3" id="KW-1185">Reference proteome</keyword>
<gene>
    <name evidence="2" type="primary">pol</name>
    <name evidence="2" type="ORF">CR513_60363</name>
</gene>
<dbReference type="EMBL" id="QJKJ01016162">
    <property type="protein sequence ID" value="RDX61409.1"/>
    <property type="molecule type" value="Genomic_DNA"/>
</dbReference>
<evidence type="ECO:0000259" key="1">
    <source>
        <dbReference type="PROSITE" id="PS50994"/>
    </source>
</evidence>
<dbReference type="OrthoDB" id="1713704at2759"/>
<dbReference type="Gene3D" id="3.30.420.10">
    <property type="entry name" value="Ribonuclease H-like superfamily/Ribonuclease H"/>
    <property type="match status" value="1"/>
</dbReference>
<dbReference type="InterPro" id="IPR036397">
    <property type="entry name" value="RNaseH_sf"/>
</dbReference>
<organism evidence="2 3">
    <name type="scientific">Mucuna pruriens</name>
    <name type="common">Velvet bean</name>
    <name type="synonym">Dolichos pruriens</name>
    <dbReference type="NCBI Taxonomy" id="157652"/>
    <lineage>
        <taxon>Eukaryota</taxon>
        <taxon>Viridiplantae</taxon>
        <taxon>Streptophyta</taxon>
        <taxon>Embryophyta</taxon>
        <taxon>Tracheophyta</taxon>
        <taxon>Spermatophyta</taxon>
        <taxon>Magnoliopsida</taxon>
        <taxon>eudicotyledons</taxon>
        <taxon>Gunneridae</taxon>
        <taxon>Pentapetalae</taxon>
        <taxon>rosids</taxon>
        <taxon>fabids</taxon>
        <taxon>Fabales</taxon>
        <taxon>Fabaceae</taxon>
        <taxon>Papilionoideae</taxon>
        <taxon>50 kb inversion clade</taxon>
        <taxon>NPAAA clade</taxon>
        <taxon>indigoferoid/millettioid clade</taxon>
        <taxon>Phaseoleae</taxon>
        <taxon>Mucuna</taxon>
    </lineage>
</organism>
<dbReference type="SUPFAM" id="SSF53098">
    <property type="entry name" value="Ribonuclease H-like"/>
    <property type="match status" value="1"/>
</dbReference>
<protein>
    <submittedName>
        <fullName evidence="2">Pol</fullName>
    </submittedName>
</protein>
<reference evidence="2" key="1">
    <citation type="submission" date="2018-05" db="EMBL/GenBank/DDBJ databases">
        <title>Draft genome of Mucuna pruriens seed.</title>
        <authorList>
            <person name="Nnadi N.E."/>
            <person name="Vos R."/>
            <person name="Hasami M.H."/>
            <person name="Devisetty U.K."/>
            <person name="Aguiy J.C."/>
        </authorList>
    </citation>
    <scope>NUCLEOTIDE SEQUENCE [LARGE SCALE GENOMIC DNA]</scope>
    <source>
        <strain evidence="2">JCA_2017</strain>
    </source>
</reference>
<dbReference type="PROSITE" id="PS50994">
    <property type="entry name" value="INTEGRASE"/>
    <property type="match status" value="1"/>
</dbReference>
<sequence>MTTLFVGVFRILRSGRSSIFAILHLEAAAMDPLGQPEKWVEARATKTNDAKVVVDFLKFNICYRFGVPRALISDHGTHFYNRAMSFLLEKYGVVYKIATPYHPQTNDQAEVFNREIKKILLKMVNPNRKNWSRLLDDALWAQRTSYRTSLGMSPY</sequence>
<feature type="domain" description="Integrase catalytic" evidence="1">
    <location>
        <begin position="48"/>
        <end position="155"/>
    </location>
</feature>
<dbReference type="PANTHER" id="PTHR47266">
    <property type="entry name" value="ENDONUCLEASE-RELATED"/>
    <property type="match status" value="1"/>
</dbReference>
<dbReference type="InterPro" id="IPR012337">
    <property type="entry name" value="RNaseH-like_sf"/>
</dbReference>
<dbReference type="GO" id="GO:0015074">
    <property type="term" value="P:DNA integration"/>
    <property type="evidence" value="ECO:0007669"/>
    <property type="project" value="InterPro"/>
</dbReference>
<accession>A0A371E5U4</accession>
<proteinExistence type="predicted"/>
<dbReference type="AlphaFoldDB" id="A0A371E5U4"/>
<comment type="caution">
    <text evidence="2">The sequence shown here is derived from an EMBL/GenBank/DDBJ whole genome shotgun (WGS) entry which is preliminary data.</text>
</comment>
<dbReference type="Proteomes" id="UP000257109">
    <property type="component" value="Unassembled WGS sequence"/>
</dbReference>
<dbReference type="InterPro" id="IPR001584">
    <property type="entry name" value="Integrase_cat-core"/>
</dbReference>